<sequence length="150" mass="17175">MNEDEVRQAVSVALEKVNDEDADLLRFDINERSITHRLGMYLQEAVEDHWDVDVEYNRVGGDETKEVPEELLTSGSQGRVVPDVILHQRGSGEHNILVVEAKKSGNPSGGDRQKIRAYMQHLDYDYGLFVRFETGQDFDDPGYSCEWQCR</sequence>
<organism evidence="1 2">
    <name type="scientific">Halorientalis persicus</name>
    <dbReference type="NCBI Taxonomy" id="1367881"/>
    <lineage>
        <taxon>Archaea</taxon>
        <taxon>Methanobacteriati</taxon>
        <taxon>Methanobacteriota</taxon>
        <taxon>Stenosarchaea group</taxon>
        <taxon>Halobacteria</taxon>
        <taxon>Halobacteriales</taxon>
        <taxon>Haloarculaceae</taxon>
        <taxon>Halorientalis</taxon>
    </lineage>
</organism>
<reference evidence="2" key="1">
    <citation type="submission" date="2016-10" db="EMBL/GenBank/DDBJ databases">
        <authorList>
            <person name="Varghese N."/>
            <person name="Submissions S."/>
        </authorList>
    </citation>
    <scope>NUCLEOTIDE SEQUENCE [LARGE SCALE GENOMIC DNA]</scope>
    <source>
        <strain evidence="2">IBRC-M 10043</strain>
    </source>
</reference>
<evidence type="ECO:0000313" key="2">
    <source>
        <dbReference type="Proteomes" id="UP000198775"/>
    </source>
</evidence>
<dbReference type="AlphaFoldDB" id="A0A1H8UKC9"/>
<dbReference type="RefSeq" id="WP_211611405.1">
    <property type="nucleotide sequence ID" value="NZ_FOCX01000028.1"/>
</dbReference>
<dbReference type="EMBL" id="FOCX01000028">
    <property type="protein sequence ID" value="SEP03635.1"/>
    <property type="molecule type" value="Genomic_DNA"/>
</dbReference>
<accession>A0A1H8UKC9</accession>
<gene>
    <name evidence="1" type="ORF">SAMN05216388_102830</name>
</gene>
<evidence type="ECO:0008006" key="3">
    <source>
        <dbReference type="Google" id="ProtNLM"/>
    </source>
</evidence>
<protein>
    <recommendedName>
        <fullName evidence="3">Type I restriction enzyme R protein N terminus (HSDR_N)</fullName>
    </recommendedName>
</protein>
<keyword evidence="2" id="KW-1185">Reference proteome</keyword>
<dbReference type="OrthoDB" id="275335at2157"/>
<name>A0A1H8UKC9_9EURY</name>
<proteinExistence type="predicted"/>
<evidence type="ECO:0000313" key="1">
    <source>
        <dbReference type="EMBL" id="SEP03635.1"/>
    </source>
</evidence>
<dbReference type="GeneID" id="301161734"/>
<dbReference type="Proteomes" id="UP000198775">
    <property type="component" value="Unassembled WGS sequence"/>
</dbReference>